<keyword evidence="1 2" id="KW-0129">CBS domain</keyword>
<sequence length="200" mass="21108">MPGLLVSDLMNWPVISADPVTPAGELATLLRRYRLAAVPVADTRARPVGVVAASDLPVRSRRRRGGKRGPVARELMARPVPTVNPDEPVAGAARRLLEGRLPRLYVVDGAGRLIGVLARSDVLRAIVRPDAEIKAMVERETGAQPAPVGLGAVSVRVDDGVVTLEGTAARAVDVERAGRLAEAVPGVVAVRNRVRRAVAP</sequence>
<evidence type="ECO:0000313" key="5">
    <source>
        <dbReference type="EMBL" id="MBE1494008.1"/>
    </source>
</evidence>
<evidence type="ECO:0000256" key="1">
    <source>
        <dbReference type="ARBA" id="ARBA00023122"/>
    </source>
</evidence>
<proteinExistence type="predicted"/>
<dbReference type="InterPro" id="IPR007055">
    <property type="entry name" value="BON_dom"/>
</dbReference>
<dbReference type="Proteomes" id="UP000631670">
    <property type="component" value="Unassembled WGS sequence"/>
</dbReference>
<reference evidence="5 6" key="1">
    <citation type="submission" date="2020-10" db="EMBL/GenBank/DDBJ databases">
        <title>Sequencing the genomes of 1000 actinobacteria strains.</title>
        <authorList>
            <person name="Klenk H.-P."/>
        </authorList>
    </citation>
    <scope>NUCLEOTIDE SEQUENCE [LARGE SCALE GENOMIC DNA]</scope>
    <source>
        <strain evidence="5 6">DSM 44653</strain>
    </source>
</reference>
<dbReference type="PANTHER" id="PTHR43080:SF29">
    <property type="entry name" value="OS02G0818000 PROTEIN"/>
    <property type="match status" value="1"/>
</dbReference>
<dbReference type="SUPFAM" id="SSF54631">
    <property type="entry name" value="CBS-domain pair"/>
    <property type="match status" value="1"/>
</dbReference>
<dbReference type="SMART" id="SM00116">
    <property type="entry name" value="CBS"/>
    <property type="match status" value="2"/>
</dbReference>
<dbReference type="PANTHER" id="PTHR43080">
    <property type="entry name" value="CBS DOMAIN-CONTAINING PROTEIN CBSX3, MITOCHONDRIAL"/>
    <property type="match status" value="1"/>
</dbReference>
<comment type="caution">
    <text evidence="5">The sequence shown here is derived from an EMBL/GenBank/DDBJ whole genome shotgun (WGS) entry which is preliminary data.</text>
</comment>
<dbReference type="PROSITE" id="PS51371">
    <property type="entry name" value="CBS"/>
    <property type="match status" value="1"/>
</dbReference>
<protein>
    <submittedName>
        <fullName evidence="5">CBS domain-containing protein</fullName>
    </submittedName>
</protein>
<feature type="domain" description="CBS" evidence="4">
    <location>
        <begin position="76"/>
        <end position="132"/>
    </location>
</feature>
<dbReference type="InterPro" id="IPR000644">
    <property type="entry name" value="CBS_dom"/>
</dbReference>
<evidence type="ECO:0000313" key="6">
    <source>
        <dbReference type="Proteomes" id="UP000631670"/>
    </source>
</evidence>
<name>A0ABR9HSV8_9PSEU</name>
<dbReference type="PROSITE" id="PS50914">
    <property type="entry name" value="BON"/>
    <property type="match status" value="1"/>
</dbReference>
<evidence type="ECO:0000256" key="2">
    <source>
        <dbReference type="PROSITE-ProRule" id="PRU00703"/>
    </source>
</evidence>
<dbReference type="Pfam" id="PF00571">
    <property type="entry name" value="CBS"/>
    <property type="match status" value="2"/>
</dbReference>
<dbReference type="Gene3D" id="3.30.1340.30">
    <property type="match status" value="1"/>
</dbReference>
<dbReference type="EMBL" id="JADBEG010000001">
    <property type="protein sequence ID" value="MBE1494008.1"/>
    <property type="molecule type" value="Genomic_DNA"/>
</dbReference>
<dbReference type="InterPro" id="IPR051257">
    <property type="entry name" value="Diverse_CBS-Domain"/>
</dbReference>
<dbReference type="CDD" id="cd02205">
    <property type="entry name" value="CBS_pair_SF"/>
    <property type="match status" value="1"/>
</dbReference>
<accession>A0ABR9HSV8</accession>
<dbReference type="RefSeq" id="WP_086857666.1">
    <property type="nucleotide sequence ID" value="NZ_JADBEG010000001.1"/>
</dbReference>
<evidence type="ECO:0000259" key="3">
    <source>
        <dbReference type="PROSITE" id="PS50914"/>
    </source>
</evidence>
<dbReference type="Gene3D" id="3.10.580.10">
    <property type="entry name" value="CBS-domain"/>
    <property type="match status" value="2"/>
</dbReference>
<dbReference type="InterPro" id="IPR046342">
    <property type="entry name" value="CBS_dom_sf"/>
</dbReference>
<keyword evidence="6" id="KW-1185">Reference proteome</keyword>
<evidence type="ECO:0000259" key="4">
    <source>
        <dbReference type="PROSITE" id="PS51371"/>
    </source>
</evidence>
<feature type="domain" description="BON" evidence="3">
    <location>
        <begin position="129"/>
        <end position="198"/>
    </location>
</feature>
<gene>
    <name evidence="5" type="ORF">H4696_001108</name>
</gene>
<dbReference type="Pfam" id="PF04972">
    <property type="entry name" value="BON"/>
    <property type="match status" value="1"/>
</dbReference>
<organism evidence="5 6">
    <name type="scientific">Amycolatopsis lexingtonensis</name>
    <dbReference type="NCBI Taxonomy" id="218822"/>
    <lineage>
        <taxon>Bacteria</taxon>
        <taxon>Bacillati</taxon>
        <taxon>Actinomycetota</taxon>
        <taxon>Actinomycetes</taxon>
        <taxon>Pseudonocardiales</taxon>
        <taxon>Pseudonocardiaceae</taxon>
        <taxon>Amycolatopsis</taxon>
    </lineage>
</organism>